<evidence type="ECO:0000313" key="1">
    <source>
        <dbReference type="EMBL" id="JAE07338.1"/>
    </source>
</evidence>
<reference evidence="1" key="2">
    <citation type="journal article" date="2015" name="Data Brief">
        <title>Shoot transcriptome of the giant reed, Arundo donax.</title>
        <authorList>
            <person name="Barrero R.A."/>
            <person name="Guerrero F.D."/>
            <person name="Moolhuijzen P."/>
            <person name="Goolsby J.A."/>
            <person name="Tidwell J."/>
            <person name="Bellgard S.E."/>
            <person name="Bellgard M.I."/>
        </authorList>
    </citation>
    <scope>NUCLEOTIDE SEQUENCE</scope>
    <source>
        <tissue evidence="1">Shoot tissue taken approximately 20 cm above the soil surface</tissue>
    </source>
</reference>
<sequence>MIVFYWNWPWPRTGRVSSRSMFCHLHGYRSI</sequence>
<dbReference type="AlphaFoldDB" id="A0A0A9FGD7"/>
<dbReference type="EMBL" id="GBRH01190558">
    <property type="protein sequence ID" value="JAE07338.1"/>
    <property type="molecule type" value="Transcribed_RNA"/>
</dbReference>
<accession>A0A0A9FGD7</accession>
<reference evidence="1" key="1">
    <citation type="submission" date="2014-09" db="EMBL/GenBank/DDBJ databases">
        <authorList>
            <person name="Magalhaes I.L.F."/>
            <person name="Oliveira U."/>
            <person name="Santos F.R."/>
            <person name="Vidigal T.H.D.A."/>
            <person name="Brescovit A.D."/>
            <person name="Santos A.J."/>
        </authorList>
    </citation>
    <scope>NUCLEOTIDE SEQUENCE</scope>
    <source>
        <tissue evidence="1">Shoot tissue taken approximately 20 cm above the soil surface</tissue>
    </source>
</reference>
<name>A0A0A9FGD7_ARUDO</name>
<protein>
    <submittedName>
        <fullName evidence="1">Uncharacterized protein</fullName>
    </submittedName>
</protein>
<proteinExistence type="predicted"/>
<organism evidence="1">
    <name type="scientific">Arundo donax</name>
    <name type="common">Giant reed</name>
    <name type="synonym">Donax arundinaceus</name>
    <dbReference type="NCBI Taxonomy" id="35708"/>
    <lineage>
        <taxon>Eukaryota</taxon>
        <taxon>Viridiplantae</taxon>
        <taxon>Streptophyta</taxon>
        <taxon>Embryophyta</taxon>
        <taxon>Tracheophyta</taxon>
        <taxon>Spermatophyta</taxon>
        <taxon>Magnoliopsida</taxon>
        <taxon>Liliopsida</taxon>
        <taxon>Poales</taxon>
        <taxon>Poaceae</taxon>
        <taxon>PACMAD clade</taxon>
        <taxon>Arundinoideae</taxon>
        <taxon>Arundineae</taxon>
        <taxon>Arundo</taxon>
    </lineage>
</organism>